<keyword evidence="9 10" id="KW-0413">Isomerase</keyword>
<dbReference type="GO" id="GO:0006098">
    <property type="term" value="P:pentose-phosphate shunt"/>
    <property type="evidence" value="ECO:0007669"/>
    <property type="project" value="UniProtKB-UniRule"/>
</dbReference>
<dbReference type="OrthoDB" id="1645589at2"/>
<dbReference type="Proteomes" id="UP000326711">
    <property type="component" value="Chromosome"/>
</dbReference>
<comment type="pathway">
    <text evidence="10">Carbohydrate degradation.</text>
</comment>
<keyword evidence="10 11" id="KW-0119">Carbohydrate metabolism</keyword>
<dbReference type="EC" id="5.1.3.1" evidence="7 10"/>
<feature type="binding site" evidence="10 13">
    <location>
        <position position="44"/>
    </location>
    <ligand>
        <name>a divalent metal cation</name>
        <dbReference type="ChEBI" id="CHEBI:60240"/>
    </ligand>
</feature>
<comment type="cofactor">
    <cofactor evidence="10 13">
        <name>a divalent metal cation</name>
        <dbReference type="ChEBI" id="CHEBI:60240"/>
    </cofactor>
    <text evidence="10 13">Binds 1 divalent metal cation per subunit.</text>
</comment>
<evidence type="ECO:0000256" key="7">
    <source>
        <dbReference type="ARBA" id="ARBA00013188"/>
    </source>
</evidence>
<feature type="binding site" evidence="10">
    <location>
        <begin position="186"/>
        <end position="188"/>
    </location>
    <ligand>
        <name>substrate</name>
    </ligand>
</feature>
<evidence type="ECO:0000313" key="15">
    <source>
        <dbReference type="EMBL" id="QFQ02399.1"/>
    </source>
</evidence>
<dbReference type="InterPro" id="IPR013785">
    <property type="entry name" value="Aldolase_TIM"/>
</dbReference>
<evidence type="ECO:0000256" key="2">
    <source>
        <dbReference type="ARBA" id="ARBA00001936"/>
    </source>
</evidence>
<dbReference type="InterPro" id="IPR026019">
    <property type="entry name" value="Ribul_P_3_epim"/>
</dbReference>
<feature type="binding site" evidence="10 13">
    <location>
        <position position="42"/>
    </location>
    <ligand>
        <name>a divalent metal cation</name>
        <dbReference type="ChEBI" id="CHEBI:60240"/>
    </ligand>
</feature>
<dbReference type="NCBIfam" id="TIGR01163">
    <property type="entry name" value="rpe"/>
    <property type="match status" value="1"/>
</dbReference>
<dbReference type="GO" id="GO:0046872">
    <property type="term" value="F:metal ion binding"/>
    <property type="evidence" value="ECO:0007669"/>
    <property type="project" value="UniProtKB-UniRule"/>
</dbReference>
<dbReference type="InterPro" id="IPR011060">
    <property type="entry name" value="RibuloseP-bd_barrel"/>
</dbReference>
<dbReference type="KEGG" id="cuo:CUROG_05140"/>
<dbReference type="InterPro" id="IPR000056">
    <property type="entry name" value="Ribul_P_3_epim-like"/>
</dbReference>
<dbReference type="Pfam" id="PF00834">
    <property type="entry name" value="Ribul_P_3_epim"/>
    <property type="match status" value="1"/>
</dbReference>
<dbReference type="SUPFAM" id="SSF51366">
    <property type="entry name" value="Ribulose-phoshate binding barrel"/>
    <property type="match status" value="1"/>
</dbReference>
<dbReference type="AlphaFoldDB" id="A0A5J6ZAN7"/>
<evidence type="ECO:0000256" key="1">
    <source>
        <dbReference type="ARBA" id="ARBA00001782"/>
    </source>
</evidence>
<accession>A0A5J6ZAN7</accession>
<proteinExistence type="inferred from homology"/>
<dbReference type="RefSeq" id="WP_151902766.1">
    <property type="nucleotide sequence ID" value="NZ_CP045032.1"/>
</dbReference>
<reference evidence="16" key="1">
    <citation type="submission" date="2019-10" db="EMBL/GenBank/DDBJ databases">
        <title>Complete genome sequence of Corynebacterium urogenitalis DSM 108747, isolated from the genital tract of a cow.</title>
        <authorList>
            <person name="Ruckert C."/>
            <person name="Ballas P."/>
            <person name="Wagener K."/>
            <person name="Drillich M."/>
            <person name="Kaempfer P."/>
            <person name="Busse H.-J."/>
            <person name="Ehling-Schulz M."/>
        </authorList>
    </citation>
    <scope>NUCLEOTIDE SEQUENCE [LARGE SCALE GENOMIC DNA]</scope>
    <source>
        <strain evidence="16">LMM 1652</strain>
    </source>
</reference>
<evidence type="ECO:0000256" key="11">
    <source>
        <dbReference type="PIRNR" id="PIRNR001461"/>
    </source>
</evidence>
<evidence type="ECO:0000256" key="8">
    <source>
        <dbReference type="ARBA" id="ARBA00022723"/>
    </source>
</evidence>
<dbReference type="PROSITE" id="PS01085">
    <property type="entry name" value="RIBUL_P_3_EPIMER_1"/>
    <property type="match status" value="1"/>
</dbReference>
<evidence type="ECO:0000256" key="9">
    <source>
        <dbReference type="ARBA" id="ARBA00023235"/>
    </source>
</evidence>
<sequence>MTDASASASPARTTIVAPSILAADFANLAGEIAKVPNADWLHIDVMDGHFVPNLSFGLPVAKSLIPHTNQHLDVHLMIEDPERWAPDFAQDFQSVTFHLEAVRDIDAAIVLSEKLRGLGTMSGISIKPNTPVEPLLDHLEKFDLVLVMSVEPGFGGQAFMPEVLDKVRALRERIDAEGLSTLIEIDGGIGAETAAESGAAGVDVYVAGSSVFGKEDPAERVDTIRTYAATAAQD</sequence>
<feature type="binding site" evidence="10 14">
    <location>
        <begin position="208"/>
        <end position="209"/>
    </location>
    <ligand>
        <name>substrate</name>
    </ligand>
</feature>
<gene>
    <name evidence="10 15" type="primary">rpe</name>
    <name evidence="15" type="ORF">CUROG_05140</name>
</gene>
<evidence type="ECO:0000256" key="4">
    <source>
        <dbReference type="ARBA" id="ARBA00001947"/>
    </source>
</evidence>
<dbReference type="GO" id="GO:0004750">
    <property type="term" value="F:D-ribulose-phosphate 3-epimerase activity"/>
    <property type="evidence" value="ECO:0007669"/>
    <property type="project" value="UniProtKB-UniRule"/>
</dbReference>
<feature type="binding site" evidence="14">
    <location>
        <position position="188"/>
    </location>
    <ligand>
        <name>substrate</name>
    </ligand>
</feature>
<evidence type="ECO:0000256" key="12">
    <source>
        <dbReference type="PIRSR" id="PIRSR001461-1"/>
    </source>
</evidence>
<feature type="binding site" evidence="10 13">
    <location>
        <position position="75"/>
    </location>
    <ligand>
        <name>a divalent metal cation</name>
        <dbReference type="ChEBI" id="CHEBI:60240"/>
    </ligand>
</feature>
<protein>
    <recommendedName>
        <fullName evidence="7 10">Ribulose-phosphate 3-epimerase</fullName>
        <ecNumber evidence="7 10">5.1.3.1</ecNumber>
    </recommendedName>
</protein>
<dbReference type="GO" id="GO:0005737">
    <property type="term" value="C:cytoplasm"/>
    <property type="evidence" value="ECO:0007669"/>
    <property type="project" value="UniProtKB-ARBA"/>
</dbReference>
<dbReference type="PANTHER" id="PTHR11749">
    <property type="entry name" value="RIBULOSE-5-PHOSPHATE-3-EPIMERASE"/>
    <property type="match status" value="1"/>
</dbReference>
<dbReference type="GO" id="GO:0019323">
    <property type="term" value="P:pentose catabolic process"/>
    <property type="evidence" value="ECO:0007669"/>
    <property type="project" value="UniProtKB-UniRule"/>
</dbReference>
<dbReference type="CDD" id="cd00429">
    <property type="entry name" value="RPE"/>
    <property type="match status" value="1"/>
</dbReference>
<evidence type="ECO:0000313" key="16">
    <source>
        <dbReference type="Proteomes" id="UP000326711"/>
    </source>
</evidence>
<keyword evidence="13" id="KW-0170">Cobalt</keyword>
<dbReference type="PIRSF" id="PIRSF001461">
    <property type="entry name" value="RPE"/>
    <property type="match status" value="1"/>
</dbReference>
<evidence type="ECO:0000256" key="13">
    <source>
        <dbReference type="PIRSR" id="PIRSR001461-2"/>
    </source>
</evidence>
<comment type="catalytic activity">
    <reaction evidence="1 10 11">
        <text>D-ribulose 5-phosphate = D-xylulose 5-phosphate</text>
        <dbReference type="Rhea" id="RHEA:13677"/>
        <dbReference type="ChEBI" id="CHEBI:57737"/>
        <dbReference type="ChEBI" id="CHEBI:58121"/>
        <dbReference type="EC" id="5.1.3.1"/>
    </reaction>
</comment>
<evidence type="ECO:0000256" key="10">
    <source>
        <dbReference type="HAMAP-Rule" id="MF_02227"/>
    </source>
</evidence>
<comment type="function">
    <text evidence="10">Catalyzes the reversible epimerization of D-ribulose 5-phosphate to D-xylulose 5-phosphate.</text>
</comment>
<evidence type="ECO:0000256" key="5">
    <source>
        <dbReference type="ARBA" id="ARBA00001954"/>
    </source>
</evidence>
<dbReference type="HAMAP" id="MF_02227">
    <property type="entry name" value="RPE"/>
    <property type="match status" value="1"/>
</dbReference>
<evidence type="ECO:0000256" key="6">
    <source>
        <dbReference type="ARBA" id="ARBA00009541"/>
    </source>
</evidence>
<comment type="cofactor">
    <cofactor evidence="5">
        <name>Fe(2+)</name>
        <dbReference type="ChEBI" id="CHEBI:29033"/>
    </cofactor>
</comment>
<dbReference type="Gene3D" id="3.20.20.70">
    <property type="entry name" value="Aldolase class I"/>
    <property type="match status" value="1"/>
</dbReference>
<keyword evidence="8 10" id="KW-0479">Metal-binding</keyword>
<evidence type="ECO:0000256" key="14">
    <source>
        <dbReference type="PIRSR" id="PIRSR001461-3"/>
    </source>
</evidence>
<comment type="cofactor">
    <cofactor evidence="4">
        <name>Zn(2+)</name>
        <dbReference type="ChEBI" id="CHEBI:29105"/>
    </cofactor>
</comment>
<dbReference type="PROSITE" id="PS01086">
    <property type="entry name" value="RIBUL_P_3_EPIMER_2"/>
    <property type="match status" value="1"/>
</dbReference>
<evidence type="ECO:0000256" key="3">
    <source>
        <dbReference type="ARBA" id="ARBA00001941"/>
    </source>
</evidence>
<dbReference type="NCBIfam" id="NF004076">
    <property type="entry name" value="PRK05581.1-4"/>
    <property type="match status" value="1"/>
</dbReference>
<comment type="cofactor">
    <cofactor evidence="2">
        <name>Mn(2+)</name>
        <dbReference type="ChEBI" id="CHEBI:29035"/>
    </cofactor>
</comment>
<feature type="binding site" evidence="10 14">
    <location>
        <begin position="153"/>
        <end position="156"/>
    </location>
    <ligand>
        <name>substrate</name>
    </ligand>
</feature>
<dbReference type="EMBL" id="CP045032">
    <property type="protein sequence ID" value="QFQ02399.1"/>
    <property type="molecule type" value="Genomic_DNA"/>
</dbReference>
<feature type="binding site" evidence="10 14">
    <location>
        <position position="75"/>
    </location>
    <ligand>
        <name>substrate</name>
    </ligand>
</feature>
<organism evidence="15 16">
    <name type="scientific">Corynebacterium urogenitale</name>
    <dbReference type="NCBI Taxonomy" id="2487892"/>
    <lineage>
        <taxon>Bacteria</taxon>
        <taxon>Bacillati</taxon>
        <taxon>Actinomycetota</taxon>
        <taxon>Actinomycetes</taxon>
        <taxon>Mycobacteriales</taxon>
        <taxon>Corynebacteriaceae</taxon>
        <taxon>Corynebacterium</taxon>
    </lineage>
</organism>
<comment type="cofactor">
    <cofactor evidence="3">
        <name>Co(2+)</name>
        <dbReference type="ChEBI" id="CHEBI:48828"/>
    </cofactor>
</comment>
<feature type="binding site" evidence="10 14">
    <location>
        <position position="19"/>
    </location>
    <ligand>
        <name>substrate</name>
    </ligand>
</feature>
<comment type="similarity">
    <text evidence="6 10 11">Belongs to the ribulose-phosphate 3-epimerase family.</text>
</comment>
<name>A0A5J6ZAN7_9CORY</name>
<keyword evidence="16" id="KW-1185">Reference proteome</keyword>
<feature type="binding site" evidence="10 13">
    <location>
        <position position="186"/>
    </location>
    <ligand>
        <name>a divalent metal cation</name>
        <dbReference type="ChEBI" id="CHEBI:60240"/>
    </ligand>
</feature>
<dbReference type="FunFam" id="3.20.20.70:FF:000004">
    <property type="entry name" value="Ribulose-phosphate 3-epimerase"/>
    <property type="match status" value="1"/>
</dbReference>
<keyword evidence="13" id="KW-0862">Zinc</keyword>
<keyword evidence="13" id="KW-0464">Manganese</keyword>
<feature type="active site" description="Proton acceptor" evidence="10 12">
    <location>
        <position position="44"/>
    </location>
</feature>
<feature type="active site" description="Proton donor" evidence="10 12">
    <location>
        <position position="186"/>
    </location>
</feature>